<evidence type="ECO:0000256" key="1">
    <source>
        <dbReference type="ARBA" id="ARBA00000085"/>
    </source>
</evidence>
<evidence type="ECO:0000256" key="3">
    <source>
        <dbReference type="ARBA" id="ARBA00022553"/>
    </source>
</evidence>
<dbReference type="InterPro" id="IPR004358">
    <property type="entry name" value="Sig_transdc_His_kin-like_C"/>
</dbReference>
<dbReference type="InterPro" id="IPR005467">
    <property type="entry name" value="His_kinase_dom"/>
</dbReference>
<evidence type="ECO:0000259" key="7">
    <source>
        <dbReference type="PROSITE" id="PS50109"/>
    </source>
</evidence>
<organism evidence="8">
    <name type="scientific">hydrothermal vent metagenome</name>
    <dbReference type="NCBI Taxonomy" id="652676"/>
    <lineage>
        <taxon>unclassified sequences</taxon>
        <taxon>metagenomes</taxon>
        <taxon>ecological metagenomes</taxon>
    </lineage>
</organism>
<dbReference type="PANTHER" id="PTHR42878">
    <property type="entry name" value="TWO-COMPONENT HISTIDINE KINASE"/>
    <property type="match status" value="1"/>
</dbReference>
<reference evidence="8" key="1">
    <citation type="submission" date="2018-06" db="EMBL/GenBank/DDBJ databases">
        <authorList>
            <person name="Zhirakovskaya E."/>
        </authorList>
    </citation>
    <scope>NUCLEOTIDE SEQUENCE</scope>
</reference>
<feature type="transmembrane region" description="Helical" evidence="6">
    <location>
        <begin position="220"/>
        <end position="238"/>
    </location>
</feature>
<feature type="transmembrane region" description="Helical" evidence="6">
    <location>
        <begin position="14"/>
        <end position="35"/>
    </location>
</feature>
<dbReference type="Pfam" id="PF02518">
    <property type="entry name" value="HATPase_c"/>
    <property type="match status" value="1"/>
</dbReference>
<protein>
    <recommendedName>
        <fullName evidence="2">histidine kinase</fullName>
        <ecNumber evidence="2">2.7.13.3</ecNumber>
    </recommendedName>
</protein>
<evidence type="ECO:0000256" key="6">
    <source>
        <dbReference type="SAM" id="Phobius"/>
    </source>
</evidence>
<dbReference type="GO" id="GO:0000156">
    <property type="term" value="F:phosphorelay response regulator activity"/>
    <property type="evidence" value="ECO:0007669"/>
    <property type="project" value="TreeGrafter"/>
</dbReference>
<dbReference type="GO" id="GO:0030295">
    <property type="term" value="F:protein kinase activator activity"/>
    <property type="evidence" value="ECO:0007669"/>
    <property type="project" value="TreeGrafter"/>
</dbReference>
<gene>
    <name evidence="8" type="ORF">MNBD_GAMMA26-1219</name>
</gene>
<dbReference type="InterPro" id="IPR050351">
    <property type="entry name" value="BphY/WalK/GraS-like"/>
</dbReference>
<dbReference type="Pfam" id="PF11845">
    <property type="entry name" value="Tll0287-like"/>
    <property type="match status" value="1"/>
</dbReference>
<keyword evidence="6" id="KW-0472">Membrane</keyword>
<dbReference type="SUPFAM" id="SSF47384">
    <property type="entry name" value="Homodimeric domain of signal transducing histidine kinase"/>
    <property type="match status" value="1"/>
</dbReference>
<keyword evidence="3" id="KW-0597">Phosphoprotein</keyword>
<dbReference type="EC" id="2.7.13.3" evidence="2"/>
<accession>A0A3B1BD04</accession>
<dbReference type="GO" id="GO:0000155">
    <property type="term" value="F:phosphorelay sensor kinase activity"/>
    <property type="evidence" value="ECO:0007669"/>
    <property type="project" value="InterPro"/>
</dbReference>
<dbReference type="InterPro" id="IPR021796">
    <property type="entry name" value="Tll0287-like_dom"/>
</dbReference>
<keyword evidence="4" id="KW-0808">Transferase</keyword>
<dbReference type="InterPro" id="IPR036097">
    <property type="entry name" value="HisK_dim/P_sf"/>
</dbReference>
<comment type="catalytic activity">
    <reaction evidence="1">
        <text>ATP + protein L-histidine = ADP + protein N-phospho-L-histidine.</text>
        <dbReference type="EC" id="2.7.13.3"/>
    </reaction>
</comment>
<dbReference type="InterPro" id="IPR003661">
    <property type="entry name" value="HisK_dim/P_dom"/>
</dbReference>
<dbReference type="CDD" id="cd00082">
    <property type="entry name" value="HisKA"/>
    <property type="match status" value="1"/>
</dbReference>
<evidence type="ECO:0000313" key="8">
    <source>
        <dbReference type="EMBL" id="VAX09804.1"/>
    </source>
</evidence>
<dbReference type="SUPFAM" id="SSF55874">
    <property type="entry name" value="ATPase domain of HSP90 chaperone/DNA topoisomerase II/histidine kinase"/>
    <property type="match status" value="1"/>
</dbReference>
<dbReference type="InterPro" id="IPR036890">
    <property type="entry name" value="HATPase_C_sf"/>
</dbReference>
<dbReference type="SMART" id="SM00388">
    <property type="entry name" value="HisKA"/>
    <property type="match status" value="1"/>
</dbReference>
<dbReference type="PROSITE" id="PS50109">
    <property type="entry name" value="HIS_KIN"/>
    <property type="match status" value="1"/>
</dbReference>
<feature type="domain" description="Histidine kinase" evidence="7">
    <location>
        <begin position="279"/>
        <end position="490"/>
    </location>
</feature>
<keyword evidence="6" id="KW-0812">Transmembrane</keyword>
<dbReference type="GO" id="GO:0007234">
    <property type="term" value="P:osmosensory signaling via phosphorelay pathway"/>
    <property type="evidence" value="ECO:0007669"/>
    <property type="project" value="TreeGrafter"/>
</dbReference>
<evidence type="ECO:0000256" key="2">
    <source>
        <dbReference type="ARBA" id="ARBA00012438"/>
    </source>
</evidence>
<dbReference type="PANTHER" id="PTHR42878:SF15">
    <property type="entry name" value="BACTERIOPHYTOCHROME"/>
    <property type="match status" value="1"/>
</dbReference>
<dbReference type="EMBL" id="UOFX01000056">
    <property type="protein sequence ID" value="VAX09804.1"/>
    <property type="molecule type" value="Genomic_DNA"/>
</dbReference>
<keyword evidence="5 8" id="KW-0418">Kinase</keyword>
<sequence length="496" mass="55440">MAMNTSSQRPLENWQFILALVIFFSVATFAILWHISRLQSQLIESTAINNAQLLTNALAEFRTLYTSEVVKTAKQYGLEITHDYIAKGNAIPLPATLSMLLGEKLGERTSGSKTSLYSPYPFPWRQDTGGLRDQYMEEAWQFLSQNPNQPFYRFTEHDGQQQLRYATADLMRSDCIQCHNNHPDSPKNDWQAGDLRGILEVDLSLDQAIKETQANLQGTIAIFAGIALLAIIGIGAVTRKLHHASAELQQRVQERTAELASKTKELERSNHELDQFAYVTSHDLKAPLRAIANLSQWIEEDLEERITPGIRKQMELMRGRVHRMEALIDGILQYSRVDRVMVDVMAVDVGALLREIVADLAPPESFSIVIAPDMPVLDAARVRLSQVFANLISNAIKYRARDDGHVQVSVKDEGAFYRFDVADDGPGIAAQHHQQVFKIFQTLQARDTAESTGIGLTLVKKIVEEQGGVVELDSAEGAGSTFSFTWPKQPEVDHAA</sequence>
<dbReference type="SMART" id="SM00387">
    <property type="entry name" value="HATPase_c"/>
    <property type="match status" value="1"/>
</dbReference>
<name>A0A3B1BD04_9ZZZZ</name>
<dbReference type="PRINTS" id="PR00344">
    <property type="entry name" value="BCTRLSENSOR"/>
</dbReference>
<dbReference type="Gene3D" id="1.10.287.130">
    <property type="match status" value="1"/>
</dbReference>
<dbReference type="InterPro" id="IPR003594">
    <property type="entry name" value="HATPase_dom"/>
</dbReference>
<dbReference type="AlphaFoldDB" id="A0A3B1BD04"/>
<evidence type="ECO:0000256" key="4">
    <source>
        <dbReference type="ARBA" id="ARBA00022679"/>
    </source>
</evidence>
<evidence type="ECO:0000256" key="5">
    <source>
        <dbReference type="ARBA" id="ARBA00022777"/>
    </source>
</evidence>
<keyword evidence="6" id="KW-1133">Transmembrane helix</keyword>
<dbReference type="Pfam" id="PF00512">
    <property type="entry name" value="HisKA"/>
    <property type="match status" value="1"/>
</dbReference>
<proteinExistence type="predicted"/>
<dbReference type="Gene3D" id="3.30.565.10">
    <property type="entry name" value="Histidine kinase-like ATPase, C-terminal domain"/>
    <property type="match status" value="1"/>
</dbReference>